<accession>A0ABU9BNZ7</accession>
<dbReference type="PANTHER" id="PTHR30024:SF47">
    <property type="entry name" value="TAURINE-BINDING PERIPLASMIC PROTEIN"/>
    <property type="match status" value="1"/>
</dbReference>
<evidence type="ECO:0000256" key="2">
    <source>
        <dbReference type="ARBA" id="ARBA00010742"/>
    </source>
</evidence>
<sequence>MLRRRQCLRGLVGLGGLAAAFSLPGCSDRPAPETELAPLRLAMDLWAGYYPAVLADDLGYLAESQVKLAISFPANTDRMMAEFAAGQVDVIAVALGDLINATHGRTPVQVFLVSDESAGGDALLLRRGVEIKGGGKLSLATNLGGFGELFAREFLRRQGIDAARIAWINADAAEVPRLLAAGEIDLGHTWEPYASEAEAGGATKLFTSAETPGLIPDVLAASRATVERRAPELRRFVAAWLRAVDWWLDNPEEGHRRIAARVRTDAAKVSLKGVRLMRRDDNRRLLGADGPPQTLGPIVARYSAFFLDKGMLARPVEPADLLRGDLLP</sequence>
<dbReference type="EMBL" id="JBBUTG010000005">
    <property type="protein sequence ID" value="MEK8031188.1"/>
    <property type="molecule type" value="Genomic_DNA"/>
</dbReference>
<protein>
    <submittedName>
        <fullName evidence="5">ABC transporter substrate-binding protein</fullName>
    </submittedName>
</protein>
<evidence type="ECO:0000256" key="1">
    <source>
        <dbReference type="ARBA" id="ARBA00004418"/>
    </source>
</evidence>
<dbReference type="InterPro" id="IPR015168">
    <property type="entry name" value="SsuA/THI5"/>
</dbReference>
<name>A0ABU9BNZ7_9BURK</name>
<dbReference type="Pfam" id="PF09084">
    <property type="entry name" value="NMT1"/>
    <property type="match status" value="1"/>
</dbReference>
<proteinExistence type="inferred from homology"/>
<feature type="domain" description="SsuA/THI5-like" evidence="4">
    <location>
        <begin position="50"/>
        <end position="253"/>
    </location>
</feature>
<evidence type="ECO:0000259" key="4">
    <source>
        <dbReference type="Pfam" id="PF09084"/>
    </source>
</evidence>
<dbReference type="RefSeq" id="WP_341425567.1">
    <property type="nucleotide sequence ID" value="NZ_JBBUTG010000005.1"/>
</dbReference>
<organism evidence="5 6">
    <name type="scientific">Ideonella lacteola</name>
    <dbReference type="NCBI Taxonomy" id="2984193"/>
    <lineage>
        <taxon>Bacteria</taxon>
        <taxon>Pseudomonadati</taxon>
        <taxon>Pseudomonadota</taxon>
        <taxon>Betaproteobacteria</taxon>
        <taxon>Burkholderiales</taxon>
        <taxon>Sphaerotilaceae</taxon>
        <taxon>Ideonella</taxon>
    </lineage>
</organism>
<dbReference type="Proteomes" id="UP001371218">
    <property type="component" value="Unassembled WGS sequence"/>
</dbReference>
<evidence type="ECO:0000256" key="3">
    <source>
        <dbReference type="ARBA" id="ARBA00022729"/>
    </source>
</evidence>
<comment type="subcellular location">
    <subcellularLocation>
        <location evidence="1">Periplasm</location>
    </subcellularLocation>
</comment>
<evidence type="ECO:0000313" key="5">
    <source>
        <dbReference type="EMBL" id="MEK8031188.1"/>
    </source>
</evidence>
<gene>
    <name evidence="5" type="ORF">AACH06_10210</name>
</gene>
<comment type="caution">
    <text evidence="5">The sequence shown here is derived from an EMBL/GenBank/DDBJ whole genome shotgun (WGS) entry which is preliminary data.</text>
</comment>
<dbReference type="Gene3D" id="3.40.190.10">
    <property type="entry name" value="Periplasmic binding protein-like II"/>
    <property type="match status" value="2"/>
</dbReference>
<dbReference type="SUPFAM" id="SSF53850">
    <property type="entry name" value="Periplasmic binding protein-like II"/>
    <property type="match status" value="1"/>
</dbReference>
<keyword evidence="6" id="KW-1185">Reference proteome</keyword>
<dbReference type="PANTHER" id="PTHR30024">
    <property type="entry name" value="ALIPHATIC SULFONATES-BINDING PROTEIN-RELATED"/>
    <property type="match status" value="1"/>
</dbReference>
<reference evidence="5 6" key="1">
    <citation type="submission" date="2024-04" db="EMBL/GenBank/DDBJ databases">
        <title>Novel species of the genus Ideonella isolated from streams.</title>
        <authorList>
            <person name="Lu H."/>
        </authorList>
    </citation>
    <scope>NUCLEOTIDE SEQUENCE [LARGE SCALE GENOMIC DNA]</scope>
    <source>
        <strain evidence="5 6">DXS29W</strain>
    </source>
</reference>
<comment type="similarity">
    <text evidence="2">Belongs to the bacterial solute-binding protein SsuA/TauA family.</text>
</comment>
<evidence type="ECO:0000313" key="6">
    <source>
        <dbReference type="Proteomes" id="UP001371218"/>
    </source>
</evidence>
<keyword evidence="3" id="KW-0732">Signal</keyword>